<dbReference type="AlphaFoldDB" id="A0A0M3IQI3"/>
<evidence type="ECO:0000313" key="2">
    <source>
        <dbReference type="WBParaSite" id="ALUE_0002101101-mRNA-1"/>
    </source>
</evidence>
<protein>
    <submittedName>
        <fullName evidence="2">Secreted protein</fullName>
    </submittedName>
</protein>
<keyword evidence="1" id="KW-1185">Reference proteome</keyword>
<organism evidence="1 2">
    <name type="scientific">Ascaris lumbricoides</name>
    <name type="common">Giant roundworm</name>
    <dbReference type="NCBI Taxonomy" id="6252"/>
    <lineage>
        <taxon>Eukaryota</taxon>
        <taxon>Metazoa</taxon>
        <taxon>Ecdysozoa</taxon>
        <taxon>Nematoda</taxon>
        <taxon>Chromadorea</taxon>
        <taxon>Rhabditida</taxon>
        <taxon>Spirurina</taxon>
        <taxon>Ascaridomorpha</taxon>
        <taxon>Ascaridoidea</taxon>
        <taxon>Ascarididae</taxon>
        <taxon>Ascaris</taxon>
    </lineage>
</organism>
<accession>A0A0M3IQI3</accession>
<evidence type="ECO:0000313" key="1">
    <source>
        <dbReference type="Proteomes" id="UP000036681"/>
    </source>
</evidence>
<sequence length="115" mass="13130">MKANAICLLKFSFEFCERFFDDSDTLLPLHIQQSRRTTRGLTIFVVPLHLRYDHDVASIANALRPGRQATPPTHHYRCCRDCPVSCSACRDNHNFDEVEVGCNSTSLVERSTDSR</sequence>
<name>A0A0M3IQI3_ASCLU</name>
<proteinExistence type="predicted"/>
<dbReference type="Proteomes" id="UP000036681">
    <property type="component" value="Unplaced"/>
</dbReference>
<reference evidence="2" key="1">
    <citation type="submission" date="2017-02" db="UniProtKB">
        <authorList>
            <consortium name="WormBaseParasite"/>
        </authorList>
    </citation>
    <scope>IDENTIFICATION</scope>
</reference>
<dbReference type="WBParaSite" id="ALUE_0002101101-mRNA-1">
    <property type="protein sequence ID" value="ALUE_0002101101-mRNA-1"/>
    <property type="gene ID" value="ALUE_0002101101"/>
</dbReference>